<evidence type="ECO:0000256" key="6">
    <source>
        <dbReference type="ARBA" id="ARBA00022827"/>
    </source>
</evidence>
<dbReference type="InterPro" id="IPR018483">
    <property type="entry name" value="Carb_kinase_FGGY_CS"/>
</dbReference>
<feature type="compositionally biased region" description="Basic residues" evidence="8">
    <location>
        <begin position="422"/>
        <end position="434"/>
    </location>
</feature>
<evidence type="ECO:0000313" key="12">
    <source>
        <dbReference type="EMBL" id="MDR6425147.1"/>
    </source>
</evidence>
<dbReference type="GO" id="GO:0004368">
    <property type="term" value="F:glycerol-3-phosphate dehydrogenase (quinone) activity"/>
    <property type="evidence" value="ECO:0007669"/>
    <property type="project" value="InterPro"/>
</dbReference>
<dbReference type="GO" id="GO:0005975">
    <property type="term" value="P:carbohydrate metabolic process"/>
    <property type="evidence" value="ECO:0007669"/>
    <property type="project" value="InterPro"/>
</dbReference>
<dbReference type="GO" id="GO:0016301">
    <property type="term" value="F:kinase activity"/>
    <property type="evidence" value="ECO:0007669"/>
    <property type="project" value="UniProtKB-KW"/>
</dbReference>
<comment type="similarity">
    <text evidence="2">Belongs to the FAD-dependent glycerol-3-phosphate dehydrogenase family.</text>
</comment>
<dbReference type="InterPro" id="IPR036188">
    <property type="entry name" value="FAD/NAD-bd_sf"/>
</dbReference>
<evidence type="ECO:0000259" key="9">
    <source>
        <dbReference type="Pfam" id="PF00370"/>
    </source>
</evidence>
<keyword evidence="3" id="KW-0285">Flavoprotein</keyword>
<comment type="cofactor">
    <cofactor evidence="1">
        <name>FAD</name>
        <dbReference type="ChEBI" id="CHEBI:57692"/>
    </cofactor>
</comment>
<protein>
    <submittedName>
        <fullName evidence="12">Glycerol-3-phosphate dehydrogenase/sugar (Pentulose or hexulose) kinase</fullName>
    </submittedName>
</protein>
<keyword evidence="5 12" id="KW-0418">Kinase</keyword>
<keyword evidence="6" id="KW-0274">FAD</keyword>
<dbReference type="Proteomes" id="UP001184828">
    <property type="component" value="Unassembled WGS sequence"/>
</dbReference>
<feature type="region of interest" description="Disordered" evidence="8">
    <location>
        <begin position="409"/>
        <end position="434"/>
    </location>
</feature>
<sequence length="1083" mass="113821">MKPNILIGVDMGSSSLKALALEAASGRTVALSRMSLPHDRLPGGGCEVGAPAIRAALTRVLQDVARQLGPRAAEVRAMACTGHGAGLYALDAGNQLVGGRAVASTDQRADARARALAASRGAQLFEDVGCSPWPGQPTVIAAELLGADAVQRGELHRLLFAKDYLGFLLTGQIATDASDASTAGLVSLATGSWSRAAFEASGIAELGARAFGPIVPSGTMIGKLLPAEAALCGLPAGIPVAMGAIDLLASMTAIRAEGRGRAVSVFGTWCVNAVIGPVMAPKPAVAAIVNFGRSNARLYMENSPSSMANIAWLAGALALPDARAVVDLAMAVPLGANGLRFLPFVNGGGGVTAGFVGLKSHHTRADMARAVVDAVAALHARHTARLAAAGLAVGQTTVLGGGAGDGCPPRAAAGGLPGAARRTLRRRRDRRTRRRDLRRHVAGAGRRVAGQRTARALRSDRARCAAGPRPCGFQRRLQRTDRQHVTCIHPPRGRCRMSAWQLPFVRPASLAGRHFSTVIVGAGINGVGVFRDLSLQRVDCLIVDKGDFGAGASSAPSRMIHGGLRYLENGSFSLVAEATRERNLLLRNAPHLVQPLKTVVPLASFFGGLMSSALKFFGRTPPQRTRGLLAVALGLRLYDLLGRRQRVMPGHRISRVPPADRGLFRAAIRWTATFFDAWISHPEWLILELIADACRDQPRSAAANYCRVMGCAGNILTLRDEITGALVRVTADSVVNATGAWLDRSAAVLGGAGPRVMGTKGSHLVLDHPALRDALDGRMAYFEAVDGRVCIVYPFLDRVLVGSTDIPVEDPDQIVTEPAEVDYLIDVLREVFPNMAFGRGDVVYTYVGVRPLARSEADKPGQISRDHSVVVDPPNATRDIAIVGLVGGKWTTFRSLAEEATDEVLQLLGRSRTASTELLPIGGGADLPADAPAAERFVEKMVAACGIGRARALALLGRYGSKALPLAQRLAASGDVPLRHAPDYSAAELSYLCLETGVVHLDDLVIRRTLLAIRGLVTDAALAEIAGVAAEALGWDAIHAHNELCACATALRERHNVRLHAVAAGEAPSFDASLMASSVLGQA</sequence>
<dbReference type="InterPro" id="IPR018484">
    <property type="entry name" value="FGGY_N"/>
</dbReference>
<dbReference type="AlphaFoldDB" id="A0AAE4BWQ9"/>
<feature type="compositionally biased region" description="Low complexity" evidence="8">
    <location>
        <begin position="409"/>
        <end position="421"/>
    </location>
</feature>
<evidence type="ECO:0000256" key="8">
    <source>
        <dbReference type="SAM" id="MobiDB-lite"/>
    </source>
</evidence>
<evidence type="ECO:0000256" key="4">
    <source>
        <dbReference type="ARBA" id="ARBA00022679"/>
    </source>
</evidence>
<dbReference type="Gene3D" id="3.30.420.40">
    <property type="match status" value="2"/>
</dbReference>
<accession>A0AAE4BWQ9</accession>
<evidence type="ECO:0000256" key="3">
    <source>
        <dbReference type="ARBA" id="ARBA00022630"/>
    </source>
</evidence>
<dbReference type="GO" id="GO:0046168">
    <property type="term" value="P:glycerol-3-phosphate catabolic process"/>
    <property type="evidence" value="ECO:0007669"/>
    <property type="project" value="TreeGrafter"/>
</dbReference>
<evidence type="ECO:0000256" key="2">
    <source>
        <dbReference type="ARBA" id="ARBA00007330"/>
    </source>
</evidence>
<dbReference type="PRINTS" id="PR01001">
    <property type="entry name" value="FADG3PDH"/>
</dbReference>
<dbReference type="PANTHER" id="PTHR11985">
    <property type="entry name" value="GLYCEROL-3-PHOSPHATE DEHYDROGENASE"/>
    <property type="match status" value="1"/>
</dbReference>
<dbReference type="InterPro" id="IPR038299">
    <property type="entry name" value="DAO_C_sf"/>
</dbReference>
<dbReference type="PANTHER" id="PTHR11985:SF15">
    <property type="entry name" value="GLYCEROL-3-PHOSPHATE DEHYDROGENASE, MITOCHONDRIAL"/>
    <property type="match status" value="1"/>
</dbReference>
<dbReference type="SUPFAM" id="SSF51905">
    <property type="entry name" value="FAD/NAD(P)-binding domain"/>
    <property type="match status" value="1"/>
</dbReference>
<dbReference type="Pfam" id="PF01266">
    <property type="entry name" value="DAO"/>
    <property type="match status" value="1"/>
</dbReference>
<evidence type="ECO:0000313" key="13">
    <source>
        <dbReference type="Proteomes" id="UP001184828"/>
    </source>
</evidence>
<dbReference type="Pfam" id="PF16901">
    <property type="entry name" value="DAO_C"/>
    <property type="match status" value="1"/>
</dbReference>
<reference evidence="12" key="1">
    <citation type="submission" date="2023-07" db="EMBL/GenBank/DDBJ databases">
        <title>Sorghum-associated microbial communities from plants grown in Nebraska, USA.</title>
        <authorList>
            <person name="Schachtman D."/>
        </authorList>
    </citation>
    <scope>NUCLEOTIDE SEQUENCE</scope>
    <source>
        <strain evidence="12">DS2114</strain>
    </source>
</reference>
<feature type="domain" description="Alpha-glycerophosphate oxidase C-terminal" evidence="11">
    <location>
        <begin position="915"/>
        <end position="1037"/>
    </location>
</feature>
<organism evidence="12 13">
    <name type="scientific">Variovorax paradoxus</name>
    <dbReference type="NCBI Taxonomy" id="34073"/>
    <lineage>
        <taxon>Bacteria</taxon>
        <taxon>Pseudomonadati</taxon>
        <taxon>Pseudomonadota</taxon>
        <taxon>Betaproteobacteria</taxon>
        <taxon>Burkholderiales</taxon>
        <taxon>Comamonadaceae</taxon>
        <taxon>Variovorax</taxon>
    </lineage>
</organism>
<dbReference type="InterPro" id="IPR031656">
    <property type="entry name" value="DAO_C"/>
</dbReference>
<dbReference type="Gene3D" id="3.30.9.10">
    <property type="entry name" value="D-Amino Acid Oxidase, subunit A, domain 2"/>
    <property type="match status" value="1"/>
</dbReference>
<feature type="domain" description="FAD dependent oxidoreductase" evidence="10">
    <location>
        <begin position="518"/>
        <end position="865"/>
    </location>
</feature>
<dbReference type="GO" id="GO:0016773">
    <property type="term" value="F:phosphotransferase activity, alcohol group as acceptor"/>
    <property type="evidence" value="ECO:0007669"/>
    <property type="project" value="InterPro"/>
</dbReference>
<feature type="domain" description="Carbohydrate kinase FGGY N-terminal" evidence="9">
    <location>
        <begin position="6"/>
        <end position="250"/>
    </location>
</feature>
<dbReference type="InterPro" id="IPR000447">
    <property type="entry name" value="G3P_DH_FAD-dep"/>
</dbReference>
<dbReference type="InterPro" id="IPR043129">
    <property type="entry name" value="ATPase_NBD"/>
</dbReference>
<name>A0AAE4BWQ9_VARPD</name>
<evidence type="ECO:0000256" key="7">
    <source>
        <dbReference type="ARBA" id="ARBA00023002"/>
    </source>
</evidence>
<dbReference type="Gene3D" id="1.10.8.870">
    <property type="entry name" value="Alpha-glycerophosphate oxidase, cap domain"/>
    <property type="match status" value="1"/>
</dbReference>
<dbReference type="SUPFAM" id="SSF53067">
    <property type="entry name" value="Actin-like ATPase domain"/>
    <property type="match status" value="2"/>
</dbReference>
<evidence type="ECO:0000256" key="5">
    <source>
        <dbReference type="ARBA" id="ARBA00022777"/>
    </source>
</evidence>
<dbReference type="EMBL" id="JAVDQZ010000002">
    <property type="protein sequence ID" value="MDR6425147.1"/>
    <property type="molecule type" value="Genomic_DNA"/>
</dbReference>
<comment type="caution">
    <text evidence="12">The sequence shown here is derived from an EMBL/GenBank/DDBJ whole genome shotgun (WGS) entry which is preliminary data.</text>
</comment>
<keyword evidence="7" id="KW-0560">Oxidoreductase</keyword>
<dbReference type="Gene3D" id="3.50.50.60">
    <property type="entry name" value="FAD/NAD(P)-binding domain"/>
    <property type="match status" value="2"/>
</dbReference>
<gene>
    <name evidence="12" type="ORF">J2738_001276</name>
</gene>
<dbReference type="PROSITE" id="PS00445">
    <property type="entry name" value="FGGY_KINASES_2"/>
    <property type="match status" value="1"/>
</dbReference>
<keyword evidence="4" id="KW-0808">Transferase</keyword>
<evidence type="ECO:0000259" key="10">
    <source>
        <dbReference type="Pfam" id="PF01266"/>
    </source>
</evidence>
<evidence type="ECO:0000259" key="11">
    <source>
        <dbReference type="Pfam" id="PF16901"/>
    </source>
</evidence>
<evidence type="ECO:0000256" key="1">
    <source>
        <dbReference type="ARBA" id="ARBA00001974"/>
    </source>
</evidence>
<dbReference type="Pfam" id="PF00370">
    <property type="entry name" value="FGGY_N"/>
    <property type="match status" value="1"/>
</dbReference>
<dbReference type="InterPro" id="IPR006076">
    <property type="entry name" value="FAD-dep_OxRdtase"/>
</dbReference>
<proteinExistence type="inferred from homology"/>